<feature type="transmembrane region" description="Helical" evidence="1">
    <location>
        <begin position="59"/>
        <end position="80"/>
    </location>
</feature>
<dbReference type="EMBL" id="WHJC01000336">
    <property type="protein sequence ID" value="MPQ44846.1"/>
    <property type="molecule type" value="Genomic_DNA"/>
</dbReference>
<evidence type="ECO:0000313" key="3">
    <source>
        <dbReference type="Proteomes" id="UP000430345"/>
    </source>
</evidence>
<keyword evidence="1" id="KW-0472">Membrane</keyword>
<gene>
    <name evidence="2" type="ORF">GBZ86_13985</name>
</gene>
<feature type="transmembrane region" description="Helical" evidence="1">
    <location>
        <begin position="31"/>
        <end position="53"/>
    </location>
</feature>
<evidence type="ECO:0000256" key="1">
    <source>
        <dbReference type="SAM" id="Phobius"/>
    </source>
</evidence>
<reference evidence="2 3" key="1">
    <citation type="submission" date="2019-10" db="EMBL/GenBank/DDBJ databases">
        <title>The Genome Sequence of Clostridium tarantellae Isolated from Fish Brain.</title>
        <authorList>
            <person name="Bano L."/>
            <person name="Kiel M."/>
            <person name="Sales G."/>
            <person name="Doxey A.C."/>
            <person name="Mansfield M.J."/>
            <person name="Schiavone M."/>
            <person name="Rossetto O."/>
            <person name="Pirazzini M."/>
            <person name="Dobrindt U."/>
            <person name="Montecucco C."/>
        </authorList>
    </citation>
    <scope>NUCLEOTIDE SEQUENCE [LARGE SCALE GENOMIC DNA]</scope>
    <source>
        <strain evidence="2 3">DSM 3997</strain>
    </source>
</reference>
<dbReference type="Proteomes" id="UP000430345">
    <property type="component" value="Unassembled WGS sequence"/>
</dbReference>
<organism evidence="2 3">
    <name type="scientific">Clostridium tarantellae</name>
    <dbReference type="NCBI Taxonomy" id="39493"/>
    <lineage>
        <taxon>Bacteria</taxon>
        <taxon>Bacillati</taxon>
        <taxon>Bacillota</taxon>
        <taxon>Clostridia</taxon>
        <taxon>Eubacteriales</taxon>
        <taxon>Clostridiaceae</taxon>
        <taxon>Clostridium</taxon>
    </lineage>
</organism>
<sequence length="86" mass="10073">MGIFFELIGEFFIDCCIERANNKKINIMHRIISLSFLTLIYSGAIVLFVTLIFNSHNVVAKILDASISIIFFLFIARLWWKVFKRK</sequence>
<keyword evidence="1" id="KW-0812">Transmembrane</keyword>
<comment type="caution">
    <text evidence="2">The sequence shown here is derived from an EMBL/GenBank/DDBJ whole genome shotgun (WGS) entry which is preliminary data.</text>
</comment>
<evidence type="ECO:0000313" key="2">
    <source>
        <dbReference type="EMBL" id="MPQ44846.1"/>
    </source>
</evidence>
<dbReference type="RefSeq" id="WP_152891668.1">
    <property type="nucleotide sequence ID" value="NZ_WHJC01000336.1"/>
</dbReference>
<keyword evidence="1" id="KW-1133">Transmembrane helix</keyword>
<accession>A0A6I1MMX6</accession>
<proteinExistence type="predicted"/>
<protein>
    <submittedName>
        <fullName evidence="2">Uncharacterized protein</fullName>
    </submittedName>
</protein>
<name>A0A6I1MMX6_9CLOT</name>
<dbReference type="AlphaFoldDB" id="A0A6I1MMX6"/>
<keyword evidence="3" id="KW-1185">Reference proteome</keyword>